<evidence type="ECO:0000313" key="2">
    <source>
        <dbReference type="EMBL" id="SBQ92971.1"/>
    </source>
</evidence>
<gene>
    <name evidence="2" type="primary">Nfu_g_1_020178</name>
</gene>
<feature type="non-terminal residue" evidence="2">
    <location>
        <position position="76"/>
    </location>
</feature>
<accession>A0A1A8I9W6</accession>
<evidence type="ECO:0000256" key="1">
    <source>
        <dbReference type="SAM" id="MobiDB-lite"/>
    </source>
</evidence>
<name>A0A1A8I9W6_NOTKU</name>
<feature type="non-terminal residue" evidence="2">
    <location>
        <position position="1"/>
    </location>
</feature>
<reference evidence="2" key="2">
    <citation type="submission" date="2016-06" db="EMBL/GenBank/DDBJ databases">
        <title>The genome of a short-lived fish provides insights into sex chromosome evolution and the genetic control of aging.</title>
        <authorList>
            <person name="Reichwald K."/>
            <person name="Felder M."/>
            <person name="Petzold A."/>
            <person name="Koch P."/>
            <person name="Groth M."/>
            <person name="Platzer M."/>
        </authorList>
    </citation>
    <scope>NUCLEOTIDE SEQUENCE</scope>
    <source>
        <tissue evidence="2">Brain</tissue>
    </source>
</reference>
<protein>
    <submittedName>
        <fullName evidence="2">Uncharacterized protein</fullName>
    </submittedName>
</protein>
<reference evidence="2" key="1">
    <citation type="submission" date="2016-05" db="EMBL/GenBank/DDBJ databases">
        <authorList>
            <person name="Lavstsen T."/>
            <person name="Jespersen J.S."/>
        </authorList>
    </citation>
    <scope>NUCLEOTIDE SEQUENCE</scope>
    <source>
        <tissue evidence="2">Brain</tissue>
    </source>
</reference>
<proteinExistence type="predicted"/>
<sequence>QKRLRQTWSDCSWREMENSQVLDLSGESAKGQKLGDEKKFSENFRRKASKIRWLKQPPKPFRRKKKAPRVNTKLWP</sequence>
<dbReference type="AlphaFoldDB" id="A0A1A8I9W6"/>
<organism evidence="2">
    <name type="scientific">Nothobranchius kuhntae</name>
    <name type="common">Beira killifish</name>
    <dbReference type="NCBI Taxonomy" id="321403"/>
    <lineage>
        <taxon>Eukaryota</taxon>
        <taxon>Metazoa</taxon>
        <taxon>Chordata</taxon>
        <taxon>Craniata</taxon>
        <taxon>Vertebrata</taxon>
        <taxon>Euteleostomi</taxon>
        <taxon>Actinopterygii</taxon>
        <taxon>Neopterygii</taxon>
        <taxon>Teleostei</taxon>
        <taxon>Neoteleostei</taxon>
        <taxon>Acanthomorphata</taxon>
        <taxon>Ovalentaria</taxon>
        <taxon>Atherinomorphae</taxon>
        <taxon>Cyprinodontiformes</taxon>
        <taxon>Nothobranchiidae</taxon>
        <taxon>Nothobranchius</taxon>
    </lineage>
</organism>
<feature type="region of interest" description="Disordered" evidence="1">
    <location>
        <begin position="48"/>
        <end position="76"/>
    </location>
</feature>
<dbReference type="EMBL" id="HAED01006843">
    <property type="protein sequence ID" value="SBQ92971.1"/>
    <property type="molecule type" value="Transcribed_RNA"/>
</dbReference>